<dbReference type="PANTHER" id="PTHR35786:SF1">
    <property type="entry name" value="REDOX-SENSING TRANSCRIPTIONAL REPRESSOR REX 1"/>
    <property type="match status" value="1"/>
</dbReference>
<dbReference type="NCBIfam" id="NF003995">
    <property type="entry name" value="PRK05472.2-4"/>
    <property type="match status" value="1"/>
</dbReference>
<comment type="subunit">
    <text evidence="7">Homodimer.</text>
</comment>
<dbReference type="GO" id="GO:0003677">
    <property type="term" value="F:DNA binding"/>
    <property type="evidence" value="ECO:0007669"/>
    <property type="project" value="UniProtKB-UniRule"/>
</dbReference>
<sequence length="225" mass="24759">MTKQVKISEAVVRRLPVYLRYLNELSLSGVQTVSSQDLGEKLDLNPAQIRKDLAYFGDFGRKGVGYNVSYLIEKIRQILKLDRPLHVALVGTGNLGRALCNYNMYLKENMKIIAVFDADPSKVGTVINNLTVQPTEELGATVAEKDISIGIITVPAAEAQNVADRFVAAGIRGILNFAPTVLRAPEGVRIHQTDFTADLLSLAYYMNNDNEDTTRGTVDDEPMAD</sequence>
<dbReference type="AlphaFoldDB" id="A0A841TWF7"/>
<dbReference type="InterPro" id="IPR009718">
    <property type="entry name" value="Rex_DNA-bd_C_dom"/>
</dbReference>
<dbReference type="Gene3D" id="1.10.10.10">
    <property type="entry name" value="Winged helix-like DNA-binding domain superfamily/Winged helix DNA-binding domain"/>
    <property type="match status" value="1"/>
</dbReference>
<protein>
    <recommendedName>
        <fullName evidence="7">Redox-sensing transcriptional repressor Rex</fullName>
    </recommendedName>
</protein>
<dbReference type="Gene3D" id="3.40.50.720">
    <property type="entry name" value="NAD(P)-binding Rossmann-like Domain"/>
    <property type="match status" value="1"/>
</dbReference>
<keyword evidence="1 7" id="KW-0963">Cytoplasm</keyword>
<dbReference type="InterPro" id="IPR003781">
    <property type="entry name" value="CoA-bd"/>
</dbReference>
<comment type="function">
    <text evidence="7">Modulates transcription in response to changes in cellular NADH/NAD(+) redox state.</text>
</comment>
<comment type="similarity">
    <text evidence="7">Belongs to the transcriptional regulatory Rex family.</text>
</comment>
<dbReference type="EMBL" id="JACJVR010000005">
    <property type="protein sequence ID" value="MBB6690210.1"/>
    <property type="molecule type" value="Genomic_DNA"/>
</dbReference>
<evidence type="ECO:0000256" key="3">
    <source>
        <dbReference type="ARBA" id="ARBA00023015"/>
    </source>
</evidence>
<dbReference type="SUPFAM" id="SSF46785">
    <property type="entry name" value="Winged helix' DNA-binding domain"/>
    <property type="match status" value="1"/>
</dbReference>
<dbReference type="GO" id="GO:0051775">
    <property type="term" value="P:response to redox state"/>
    <property type="evidence" value="ECO:0007669"/>
    <property type="project" value="InterPro"/>
</dbReference>
<organism evidence="9 10">
    <name type="scientific">Cohnella xylanilytica</name>
    <dbReference type="NCBI Taxonomy" id="557555"/>
    <lineage>
        <taxon>Bacteria</taxon>
        <taxon>Bacillati</taxon>
        <taxon>Bacillota</taxon>
        <taxon>Bacilli</taxon>
        <taxon>Bacillales</taxon>
        <taxon>Paenibacillaceae</taxon>
        <taxon>Cohnella</taxon>
    </lineage>
</organism>
<dbReference type="NCBIfam" id="NF003992">
    <property type="entry name" value="PRK05472.2-1"/>
    <property type="match status" value="1"/>
</dbReference>
<dbReference type="InterPro" id="IPR036388">
    <property type="entry name" value="WH-like_DNA-bd_sf"/>
</dbReference>
<name>A0A841TWF7_9BACL</name>
<keyword evidence="4 7" id="KW-0520">NAD</keyword>
<gene>
    <name evidence="7" type="primary">rex</name>
    <name evidence="9" type="ORF">H7B90_02240</name>
</gene>
<dbReference type="PANTHER" id="PTHR35786">
    <property type="entry name" value="REDOX-SENSING TRANSCRIPTIONAL REPRESSOR REX"/>
    <property type="match status" value="1"/>
</dbReference>
<dbReference type="InterPro" id="IPR036291">
    <property type="entry name" value="NAD(P)-bd_dom_sf"/>
</dbReference>
<feature type="domain" description="CoA-binding" evidence="8">
    <location>
        <begin position="81"/>
        <end position="181"/>
    </location>
</feature>
<evidence type="ECO:0000256" key="7">
    <source>
        <dbReference type="HAMAP-Rule" id="MF_01131"/>
    </source>
</evidence>
<dbReference type="InterPro" id="IPR022876">
    <property type="entry name" value="Tscrpt_rep_Rex"/>
</dbReference>
<comment type="caution">
    <text evidence="9">The sequence shown here is derived from an EMBL/GenBank/DDBJ whole genome shotgun (WGS) entry which is preliminary data.</text>
</comment>
<dbReference type="GO" id="GO:0005737">
    <property type="term" value="C:cytoplasm"/>
    <property type="evidence" value="ECO:0007669"/>
    <property type="project" value="UniProtKB-SubCell"/>
</dbReference>
<evidence type="ECO:0000256" key="2">
    <source>
        <dbReference type="ARBA" id="ARBA00022491"/>
    </source>
</evidence>
<dbReference type="InterPro" id="IPR058236">
    <property type="entry name" value="Rex_actinobacterial-type"/>
</dbReference>
<proteinExistence type="inferred from homology"/>
<comment type="subcellular location">
    <subcellularLocation>
        <location evidence="7">Cytoplasm</location>
    </subcellularLocation>
</comment>
<evidence type="ECO:0000313" key="9">
    <source>
        <dbReference type="EMBL" id="MBB6690210.1"/>
    </source>
</evidence>
<dbReference type="Pfam" id="PF06971">
    <property type="entry name" value="Put_DNA-bind_N"/>
    <property type="match status" value="1"/>
</dbReference>
<dbReference type="SUPFAM" id="SSF51735">
    <property type="entry name" value="NAD(P)-binding Rossmann-fold domains"/>
    <property type="match status" value="1"/>
</dbReference>
<evidence type="ECO:0000256" key="5">
    <source>
        <dbReference type="ARBA" id="ARBA00023125"/>
    </source>
</evidence>
<dbReference type="Pfam" id="PF02629">
    <property type="entry name" value="CoA_binding"/>
    <property type="match status" value="1"/>
</dbReference>
<evidence type="ECO:0000313" key="10">
    <source>
        <dbReference type="Proteomes" id="UP000553776"/>
    </source>
</evidence>
<dbReference type="HAMAP" id="MF_01131">
    <property type="entry name" value="Rex"/>
    <property type="match status" value="1"/>
</dbReference>
<evidence type="ECO:0000256" key="6">
    <source>
        <dbReference type="ARBA" id="ARBA00023163"/>
    </source>
</evidence>
<evidence type="ECO:0000256" key="4">
    <source>
        <dbReference type="ARBA" id="ARBA00023027"/>
    </source>
</evidence>
<dbReference type="NCBIfam" id="NF003989">
    <property type="entry name" value="PRK05472.1-3"/>
    <property type="match status" value="1"/>
</dbReference>
<keyword evidence="10" id="KW-1185">Reference proteome</keyword>
<dbReference type="NCBIfam" id="NF003993">
    <property type="entry name" value="PRK05472.2-2"/>
    <property type="match status" value="1"/>
</dbReference>
<keyword evidence="5 7" id="KW-0238">DNA-binding</keyword>
<evidence type="ECO:0000259" key="8">
    <source>
        <dbReference type="SMART" id="SM00881"/>
    </source>
</evidence>
<accession>A0A841TWF7</accession>
<dbReference type="GO" id="GO:0045892">
    <property type="term" value="P:negative regulation of DNA-templated transcription"/>
    <property type="evidence" value="ECO:0007669"/>
    <property type="project" value="InterPro"/>
</dbReference>
<feature type="DNA-binding region" description="H-T-H motif" evidence="7">
    <location>
        <begin position="17"/>
        <end position="56"/>
    </location>
</feature>
<feature type="binding site" evidence="7">
    <location>
        <begin position="91"/>
        <end position="96"/>
    </location>
    <ligand>
        <name>NAD(+)</name>
        <dbReference type="ChEBI" id="CHEBI:57540"/>
    </ligand>
</feature>
<dbReference type="Proteomes" id="UP000553776">
    <property type="component" value="Unassembled WGS sequence"/>
</dbReference>
<dbReference type="GO" id="GO:0003700">
    <property type="term" value="F:DNA-binding transcription factor activity"/>
    <property type="evidence" value="ECO:0007669"/>
    <property type="project" value="UniProtKB-UniRule"/>
</dbReference>
<dbReference type="NCBIfam" id="NF003996">
    <property type="entry name" value="PRK05472.2-5"/>
    <property type="match status" value="1"/>
</dbReference>
<keyword evidence="6 7" id="KW-0804">Transcription</keyword>
<keyword evidence="2 7" id="KW-0678">Repressor</keyword>
<reference evidence="9 10" key="1">
    <citation type="submission" date="2020-08" db="EMBL/GenBank/DDBJ databases">
        <title>Cohnella phylogeny.</title>
        <authorList>
            <person name="Dunlap C."/>
        </authorList>
    </citation>
    <scope>NUCLEOTIDE SEQUENCE [LARGE SCALE GENOMIC DNA]</scope>
    <source>
        <strain evidence="9 10">DSM 25239</strain>
    </source>
</reference>
<evidence type="ECO:0000256" key="1">
    <source>
        <dbReference type="ARBA" id="ARBA00022490"/>
    </source>
</evidence>
<dbReference type="NCBIfam" id="NF003994">
    <property type="entry name" value="PRK05472.2-3"/>
    <property type="match status" value="1"/>
</dbReference>
<dbReference type="SMART" id="SM00881">
    <property type="entry name" value="CoA_binding"/>
    <property type="match status" value="1"/>
</dbReference>
<dbReference type="InterPro" id="IPR036390">
    <property type="entry name" value="WH_DNA-bd_sf"/>
</dbReference>
<dbReference type="RefSeq" id="WP_185134237.1">
    <property type="nucleotide sequence ID" value="NZ_BORM01000005.1"/>
</dbReference>
<keyword evidence="3 7" id="KW-0805">Transcription regulation</keyword>